<keyword evidence="2" id="KW-1133">Transmembrane helix</keyword>
<evidence type="ECO:0000256" key="1">
    <source>
        <dbReference type="SAM" id="MobiDB-lite"/>
    </source>
</evidence>
<dbReference type="EMBL" id="DVFV01000081">
    <property type="protein sequence ID" value="HIQ90853.1"/>
    <property type="molecule type" value="Genomic_DNA"/>
</dbReference>
<reference evidence="3" key="1">
    <citation type="submission" date="2020-10" db="EMBL/GenBank/DDBJ databases">
        <authorList>
            <person name="Gilroy R."/>
        </authorList>
    </citation>
    <scope>NUCLEOTIDE SEQUENCE</scope>
    <source>
        <strain evidence="3">CHK147-3167</strain>
    </source>
</reference>
<evidence type="ECO:0000256" key="2">
    <source>
        <dbReference type="SAM" id="Phobius"/>
    </source>
</evidence>
<feature type="transmembrane region" description="Helical" evidence="2">
    <location>
        <begin position="32"/>
        <end position="52"/>
    </location>
</feature>
<evidence type="ECO:0000313" key="4">
    <source>
        <dbReference type="Proteomes" id="UP000886786"/>
    </source>
</evidence>
<feature type="region of interest" description="Disordered" evidence="1">
    <location>
        <begin position="1"/>
        <end position="20"/>
    </location>
</feature>
<organism evidence="3 4">
    <name type="scientific">Candidatus Coprosoma intestinipullorum</name>
    <dbReference type="NCBI Taxonomy" id="2840752"/>
    <lineage>
        <taxon>Bacteria</taxon>
        <taxon>Bacillati</taxon>
        <taxon>Bacillota</taxon>
        <taxon>Bacillota incertae sedis</taxon>
        <taxon>Candidatus Coprosoma</taxon>
    </lineage>
</organism>
<accession>A0A9D0ZRF0</accession>
<keyword evidence="2" id="KW-0812">Transmembrane</keyword>
<name>A0A9D0ZRF0_9FIRM</name>
<evidence type="ECO:0000313" key="3">
    <source>
        <dbReference type="EMBL" id="HIQ90853.1"/>
    </source>
</evidence>
<comment type="caution">
    <text evidence="3">The sequence shown here is derived from an EMBL/GenBank/DDBJ whole genome shotgun (WGS) entry which is preliminary data.</text>
</comment>
<dbReference type="AlphaFoldDB" id="A0A9D0ZRF0"/>
<gene>
    <name evidence="3" type="ORF">IAB27_04435</name>
</gene>
<protein>
    <submittedName>
        <fullName evidence="3">Uncharacterized protein</fullName>
    </submittedName>
</protein>
<proteinExistence type="predicted"/>
<keyword evidence="2" id="KW-0472">Membrane</keyword>
<sequence length="61" mass="6742">MMVVKTTEEPLQEETSDNNETSEIVTVPLTSLYGSIVIIVLEIACIIVSAFVTRRLTNKSN</sequence>
<dbReference type="Proteomes" id="UP000886786">
    <property type="component" value="Unassembled WGS sequence"/>
</dbReference>
<reference evidence="3" key="2">
    <citation type="journal article" date="2021" name="PeerJ">
        <title>Extensive microbial diversity within the chicken gut microbiome revealed by metagenomics and culture.</title>
        <authorList>
            <person name="Gilroy R."/>
            <person name="Ravi A."/>
            <person name="Getino M."/>
            <person name="Pursley I."/>
            <person name="Horton D.L."/>
            <person name="Alikhan N.F."/>
            <person name="Baker D."/>
            <person name="Gharbi K."/>
            <person name="Hall N."/>
            <person name="Watson M."/>
            <person name="Adriaenssens E.M."/>
            <person name="Foster-Nyarko E."/>
            <person name="Jarju S."/>
            <person name="Secka A."/>
            <person name="Antonio M."/>
            <person name="Oren A."/>
            <person name="Chaudhuri R.R."/>
            <person name="La Ragione R."/>
            <person name="Hildebrand F."/>
            <person name="Pallen M.J."/>
        </authorList>
    </citation>
    <scope>NUCLEOTIDE SEQUENCE</scope>
    <source>
        <strain evidence="3">CHK147-3167</strain>
    </source>
</reference>